<keyword evidence="1" id="KW-0694">RNA-binding</keyword>
<dbReference type="InterPro" id="IPR015946">
    <property type="entry name" value="KH_dom-like_a/b"/>
</dbReference>
<dbReference type="InterPro" id="IPR043128">
    <property type="entry name" value="Rev_trsase/Diguanyl_cyclase"/>
</dbReference>
<evidence type="ECO:0000313" key="4">
    <source>
        <dbReference type="EMBL" id="WJZ87460.1"/>
    </source>
</evidence>
<dbReference type="Pfam" id="PF07650">
    <property type="entry name" value="KH_2"/>
    <property type="match status" value="1"/>
</dbReference>
<dbReference type="Pfam" id="PF00078">
    <property type="entry name" value="RVT_1"/>
    <property type="match status" value="1"/>
</dbReference>
<dbReference type="CDD" id="cd01647">
    <property type="entry name" value="RT_LTR"/>
    <property type="match status" value="1"/>
</dbReference>
<dbReference type="Gene3D" id="3.30.300.20">
    <property type="match status" value="1"/>
</dbReference>
<gene>
    <name evidence="4" type="ORF">VitviT2T_006837</name>
</gene>
<dbReference type="InterPro" id="IPR000477">
    <property type="entry name" value="RT_dom"/>
</dbReference>
<dbReference type="EMBL" id="CP126652">
    <property type="protein sequence ID" value="WJZ87460.1"/>
    <property type="molecule type" value="Genomic_DNA"/>
</dbReference>
<dbReference type="SUPFAM" id="SSF54814">
    <property type="entry name" value="Prokaryotic type KH domain (KH-domain type II)"/>
    <property type="match status" value="1"/>
</dbReference>
<evidence type="ECO:0000259" key="2">
    <source>
        <dbReference type="Pfam" id="PF00078"/>
    </source>
</evidence>
<evidence type="ECO:0008006" key="6">
    <source>
        <dbReference type="Google" id="ProtNLM"/>
    </source>
</evidence>
<proteinExistence type="predicted"/>
<dbReference type="SUPFAM" id="SSF56672">
    <property type="entry name" value="DNA/RNA polymerases"/>
    <property type="match status" value="1"/>
</dbReference>
<evidence type="ECO:0000313" key="5">
    <source>
        <dbReference type="Proteomes" id="UP001227230"/>
    </source>
</evidence>
<feature type="domain" description="KH type-2" evidence="3">
    <location>
        <begin position="39"/>
        <end position="85"/>
    </location>
</feature>
<dbReference type="InterPro" id="IPR004044">
    <property type="entry name" value="KH_dom_type_2"/>
</dbReference>
<protein>
    <recommendedName>
        <fullName evidence="6">Transposon Ty3-I Gag-Pol polyprotein</fullName>
    </recommendedName>
</protein>
<name>A0ABY9BXG4_VITVI</name>
<evidence type="ECO:0000256" key="1">
    <source>
        <dbReference type="ARBA" id="ARBA00022884"/>
    </source>
</evidence>
<keyword evidence="5" id="KW-1185">Reference proteome</keyword>
<dbReference type="PANTHER" id="PTHR24559">
    <property type="entry name" value="TRANSPOSON TY3-I GAG-POL POLYPROTEIN"/>
    <property type="match status" value="1"/>
</dbReference>
<dbReference type="InterPro" id="IPR043502">
    <property type="entry name" value="DNA/RNA_pol_sf"/>
</dbReference>
<dbReference type="Gene3D" id="3.10.10.10">
    <property type="entry name" value="HIV Type 1 Reverse Transcriptase, subunit A, domain 1"/>
    <property type="match status" value="1"/>
</dbReference>
<accession>A0ABY9BXG4</accession>
<dbReference type="Proteomes" id="UP001227230">
    <property type="component" value="Chromosome 5"/>
</dbReference>
<reference evidence="4 5" key="1">
    <citation type="journal article" date="2023" name="Hortic Res">
        <title>The complete reference genome for grapevine (Vitis vinifera L.) genetics and breeding.</title>
        <authorList>
            <person name="Shi X."/>
            <person name="Cao S."/>
            <person name="Wang X."/>
            <person name="Huang S."/>
            <person name="Wang Y."/>
            <person name="Liu Z."/>
            <person name="Liu W."/>
            <person name="Leng X."/>
            <person name="Peng Y."/>
            <person name="Wang N."/>
            <person name="Wang Y."/>
            <person name="Ma Z."/>
            <person name="Xu X."/>
            <person name="Zhang F."/>
            <person name="Xue H."/>
            <person name="Zhong H."/>
            <person name="Wang Y."/>
            <person name="Zhang K."/>
            <person name="Velt A."/>
            <person name="Avia K."/>
            <person name="Holtgrawe D."/>
            <person name="Grimplet J."/>
            <person name="Matus J.T."/>
            <person name="Ware D."/>
            <person name="Wu X."/>
            <person name="Wang H."/>
            <person name="Liu C."/>
            <person name="Fang Y."/>
            <person name="Rustenholz C."/>
            <person name="Cheng Z."/>
            <person name="Xiao H."/>
            <person name="Zhou Y."/>
        </authorList>
    </citation>
    <scope>NUCLEOTIDE SEQUENCE [LARGE SCALE GENOMIC DNA]</scope>
    <source>
        <strain evidence="5">cv. Pinot noir / PN40024</strain>
        <tissue evidence="4">Leaf</tissue>
    </source>
</reference>
<dbReference type="Gene3D" id="3.30.70.270">
    <property type="match status" value="1"/>
</dbReference>
<dbReference type="InterPro" id="IPR053134">
    <property type="entry name" value="RNA-dir_DNA_polymerase"/>
</dbReference>
<feature type="domain" description="Reverse transcriptase" evidence="2">
    <location>
        <begin position="263"/>
        <end position="423"/>
    </location>
</feature>
<dbReference type="InterPro" id="IPR009019">
    <property type="entry name" value="KH_sf_prok-type"/>
</dbReference>
<sequence>MATTNGRLDDVEFLISRGVDLSASNMEKYTIWVLQLRDFCTEIIIHATQTQNVLCKKGKKIRELTSVVQKRFEFLENNVELYAEKDNNKVFCAIAQLSDGAPGASASALATPSSPDRMNLMTLYFLDEVVPHDEYIDEMFMMKEIQTAPALEFSDDVIVVDDLFEATVGPVEGASNFVDPPISFDVLSGFVSRSDDIFDIEDEIAQHDSNDDSSFSFDLDSIDKRVLPAAEDTEVKEEIQKQLSMRFLSMVEYPEWLTNVVLVPKKDCKVKVCVDFQDLNKASPKDDFPLPHIDMLVDSTTGHSMFSFMDGFFRYNQILMALENMMTTSFITEWDTYCYRVMLFGLKNAGATYQRASTTLFHDMMHRDVEVYVDDMIVKSRDRANHLAALERFFERIRQFKLRLNPKKCTFGVTSGKLLGYIVNERGIEADPNKIKAILDMSTPRNEREIRGFLGRL</sequence>
<evidence type="ECO:0000259" key="3">
    <source>
        <dbReference type="Pfam" id="PF07650"/>
    </source>
</evidence>
<dbReference type="PANTHER" id="PTHR24559:SF457">
    <property type="entry name" value="RNA-DIRECTED DNA POLYMERASE HOMOLOG"/>
    <property type="match status" value="1"/>
</dbReference>
<organism evidence="4 5">
    <name type="scientific">Vitis vinifera</name>
    <name type="common">Grape</name>
    <dbReference type="NCBI Taxonomy" id="29760"/>
    <lineage>
        <taxon>Eukaryota</taxon>
        <taxon>Viridiplantae</taxon>
        <taxon>Streptophyta</taxon>
        <taxon>Embryophyta</taxon>
        <taxon>Tracheophyta</taxon>
        <taxon>Spermatophyta</taxon>
        <taxon>Magnoliopsida</taxon>
        <taxon>eudicotyledons</taxon>
        <taxon>Gunneridae</taxon>
        <taxon>Pentapetalae</taxon>
        <taxon>rosids</taxon>
        <taxon>Vitales</taxon>
        <taxon>Vitaceae</taxon>
        <taxon>Viteae</taxon>
        <taxon>Vitis</taxon>
    </lineage>
</organism>